<reference evidence="2 3" key="1">
    <citation type="submission" date="2014-10" db="EMBL/GenBank/DDBJ databases">
        <title>Genome sequence of Clostridium aceticum DSM 1496.</title>
        <authorList>
            <person name="Poehlein A."/>
            <person name="Schiel-Bengelsdorf B."/>
            <person name="Gottschalk G."/>
            <person name="Duerre P."/>
            <person name="Daniel R."/>
        </authorList>
    </citation>
    <scope>NUCLEOTIDE SEQUENCE [LARGE SCALE GENOMIC DNA]</scope>
    <source>
        <strain evidence="2 3">DSM 1496</strain>
    </source>
</reference>
<sequence>MILNKKYHNLQSCVGSNTIVNTQLDWRCIAITLGAIIISIVFYYFIHSI</sequence>
<dbReference type="AlphaFoldDB" id="A0A0G3W7E7"/>
<dbReference type="PATRIC" id="fig|84022.6.peg.1097"/>
<dbReference type="KEGG" id="cace:CACET_c11160"/>
<dbReference type="EMBL" id="CP009687">
    <property type="protein sequence ID" value="AKL94581.1"/>
    <property type="molecule type" value="Genomic_DNA"/>
</dbReference>
<evidence type="ECO:0000256" key="1">
    <source>
        <dbReference type="SAM" id="Phobius"/>
    </source>
</evidence>
<keyword evidence="3" id="KW-1185">Reference proteome</keyword>
<protein>
    <submittedName>
        <fullName evidence="2">Uncharacterized protein</fullName>
    </submittedName>
</protein>
<evidence type="ECO:0000313" key="2">
    <source>
        <dbReference type="EMBL" id="AKL94581.1"/>
    </source>
</evidence>
<keyword evidence="1" id="KW-0812">Transmembrane</keyword>
<proteinExistence type="predicted"/>
<evidence type="ECO:0000313" key="3">
    <source>
        <dbReference type="Proteomes" id="UP000035704"/>
    </source>
</evidence>
<keyword evidence="1" id="KW-1133">Transmembrane helix</keyword>
<name>A0A0G3W7E7_9CLOT</name>
<organism evidence="2 3">
    <name type="scientific">Clostridium aceticum</name>
    <dbReference type="NCBI Taxonomy" id="84022"/>
    <lineage>
        <taxon>Bacteria</taxon>
        <taxon>Bacillati</taxon>
        <taxon>Bacillota</taxon>
        <taxon>Clostridia</taxon>
        <taxon>Eubacteriales</taxon>
        <taxon>Clostridiaceae</taxon>
        <taxon>Clostridium</taxon>
    </lineage>
</organism>
<keyword evidence="1" id="KW-0472">Membrane</keyword>
<feature type="transmembrane region" description="Helical" evidence="1">
    <location>
        <begin position="24"/>
        <end position="46"/>
    </location>
</feature>
<accession>A0A0G3W7E7</accession>
<gene>
    <name evidence="2" type="ORF">CACET_c11160</name>
</gene>
<dbReference type="Proteomes" id="UP000035704">
    <property type="component" value="Chromosome"/>
</dbReference>
<dbReference type="STRING" id="84022.CACET_c11160"/>